<feature type="compositionally biased region" description="Pro residues" evidence="1">
    <location>
        <begin position="125"/>
        <end position="138"/>
    </location>
</feature>
<comment type="caution">
    <text evidence="2">The sequence shown here is derived from an EMBL/GenBank/DDBJ whole genome shotgun (WGS) entry which is preliminary data.</text>
</comment>
<name>A0ABD0Y4K2_9HEMI</name>
<feature type="region of interest" description="Disordered" evidence="1">
    <location>
        <begin position="1"/>
        <end position="36"/>
    </location>
</feature>
<protein>
    <submittedName>
        <fullName evidence="2">Uncharacterized protein</fullName>
    </submittedName>
</protein>
<dbReference type="EMBL" id="JBFDAA010000014">
    <property type="protein sequence ID" value="KAL1121929.1"/>
    <property type="molecule type" value="Genomic_DNA"/>
</dbReference>
<feature type="compositionally biased region" description="Gly residues" evidence="1">
    <location>
        <begin position="1"/>
        <end position="10"/>
    </location>
</feature>
<evidence type="ECO:0000313" key="2">
    <source>
        <dbReference type="EMBL" id="KAL1121929.1"/>
    </source>
</evidence>
<feature type="compositionally biased region" description="Low complexity" evidence="1">
    <location>
        <begin position="11"/>
        <end position="31"/>
    </location>
</feature>
<accession>A0ABD0Y4K2</accession>
<evidence type="ECO:0000313" key="3">
    <source>
        <dbReference type="Proteomes" id="UP001558652"/>
    </source>
</evidence>
<reference evidence="2 3" key="1">
    <citation type="submission" date="2024-07" db="EMBL/GenBank/DDBJ databases">
        <title>Chromosome-level genome assembly of the water stick insect Ranatra chinensis (Heteroptera: Nepidae).</title>
        <authorList>
            <person name="Liu X."/>
        </authorList>
    </citation>
    <scope>NUCLEOTIDE SEQUENCE [LARGE SCALE GENOMIC DNA]</scope>
    <source>
        <strain evidence="2">Cailab_2021Rc</strain>
        <tissue evidence="2">Muscle</tissue>
    </source>
</reference>
<evidence type="ECO:0000256" key="1">
    <source>
        <dbReference type="SAM" id="MobiDB-lite"/>
    </source>
</evidence>
<feature type="region of interest" description="Disordered" evidence="1">
    <location>
        <begin position="57"/>
        <end position="83"/>
    </location>
</feature>
<feature type="region of interest" description="Disordered" evidence="1">
    <location>
        <begin position="120"/>
        <end position="145"/>
    </location>
</feature>
<dbReference type="AlphaFoldDB" id="A0ABD0Y4K2"/>
<keyword evidence="3" id="KW-1185">Reference proteome</keyword>
<organism evidence="2 3">
    <name type="scientific">Ranatra chinensis</name>
    <dbReference type="NCBI Taxonomy" id="642074"/>
    <lineage>
        <taxon>Eukaryota</taxon>
        <taxon>Metazoa</taxon>
        <taxon>Ecdysozoa</taxon>
        <taxon>Arthropoda</taxon>
        <taxon>Hexapoda</taxon>
        <taxon>Insecta</taxon>
        <taxon>Pterygota</taxon>
        <taxon>Neoptera</taxon>
        <taxon>Paraneoptera</taxon>
        <taxon>Hemiptera</taxon>
        <taxon>Heteroptera</taxon>
        <taxon>Panheteroptera</taxon>
        <taxon>Nepomorpha</taxon>
        <taxon>Nepidae</taxon>
        <taxon>Ranatrinae</taxon>
        <taxon>Ranatra</taxon>
    </lineage>
</organism>
<proteinExistence type="predicted"/>
<dbReference type="Proteomes" id="UP001558652">
    <property type="component" value="Unassembled WGS sequence"/>
</dbReference>
<sequence>MGGNGTGTGGMSSSSRLSSVGSSNGGMSPSSPLTANNNYANEEIFRLEEKWGSTNAALNDEEVQSPVYMNVMPGTEDPLPEEEEMGSKHCYANLTPAPPPPPLPPAPPIVRHVNYILLDLDQGGAPPPSPGPESPPPTSVLYNNNNSKLPKGYVTIDFDRTIALTYSTNPGHLETDPTECLRKTRHDSTINDLVMARKSALLSD</sequence>
<gene>
    <name evidence="2" type="ORF">AAG570_003337</name>
</gene>